<reference evidence="2 3" key="1">
    <citation type="submission" date="2017-09" db="EMBL/GenBank/DDBJ databases">
        <title>Depth-based differentiation of microbial function through sediment-hosted aquifers and enrichment of novel symbionts in the deep terrestrial subsurface.</title>
        <authorList>
            <person name="Probst A.J."/>
            <person name="Ladd B."/>
            <person name="Jarett J.K."/>
            <person name="Geller-Mcgrath D.E."/>
            <person name="Sieber C.M."/>
            <person name="Emerson J.B."/>
            <person name="Anantharaman K."/>
            <person name="Thomas B.C."/>
            <person name="Malmstrom R."/>
            <person name="Stieglmeier M."/>
            <person name="Klingl A."/>
            <person name="Woyke T."/>
            <person name="Ryan C.M."/>
            <person name="Banfield J.F."/>
        </authorList>
    </citation>
    <scope>NUCLEOTIDE SEQUENCE [LARGE SCALE GENOMIC DNA]</scope>
    <source>
        <strain evidence="2">CG11_big_fil_rev_8_21_14_0_20_38_23</strain>
    </source>
</reference>
<feature type="transmembrane region" description="Helical" evidence="1">
    <location>
        <begin position="54"/>
        <end position="79"/>
    </location>
</feature>
<name>A0A2H0NBE4_9BACT</name>
<gene>
    <name evidence="2" type="ORF">COV54_03130</name>
</gene>
<proteinExistence type="predicted"/>
<evidence type="ECO:0000313" key="2">
    <source>
        <dbReference type="EMBL" id="PIR06220.1"/>
    </source>
</evidence>
<dbReference type="Pfam" id="PF18895">
    <property type="entry name" value="T4SS_pilin"/>
    <property type="match status" value="1"/>
</dbReference>
<dbReference type="EMBL" id="PCWR01000062">
    <property type="protein sequence ID" value="PIR06220.1"/>
    <property type="molecule type" value="Genomic_DNA"/>
</dbReference>
<keyword evidence="1" id="KW-0472">Membrane</keyword>
<dbReference type="Proteomes" id="UP000228867">
    <property type="component" value="Unassembled WGS sequence"/>
</dbReference>
<keyword evidence="1" id="KW-1133">Transmembrane helix</keyword>
<accession>A0A2H0NBE4</accession>
<dbReference type="AlphaFoldDB" id="A0A2H0NBE4"/>
<keyword evidence="1" id="KW-0812">Transmembrane</keyword>
<evidence type="ECO:0000256" key="1">
    <source>
        <dbReference type="SAM" id="Phobius"/>
    </source>
</evidence>
<comment type="caution">
    <text evidence="2">The sequence shown here is derived from an EMBL/GenBank/DDBJ whole genome shotgun (WGS) entry which is preliminary data.</text>
</comment>
<dbReference type="InterPro" id="IPR043993">
    <property type="entry name" value="T4SS_pilin"/>
</dbReference>
<protein>
    <submittedName>
        <fullName evidence="2">Uncharacterized protein</fullName>
    </submittedName>
</protein>
<organism evidence="2 3">
    <name type="scientific">Candidatus Jorgensenbacteria bacterium CG11_big_fil_rev_8_21_14_0_20_38_23</name>
    <dbReference type="NCBI Taxonomy" id="1974594"/>
    <lineage>
        <taxon>Bacteria</taxon>
        <taxon>Candidatus Joergenseniibacteriota</taxon>
    </lineage>
</organism>
<evidence type="ECO:0000313" key="3">
    <source>
        <dbReference type="Proteomes" id="UP000228867"/>
    </source>
</evidence>
<feature type="transmembrane region" description="Helical" evidence="1">
    <location>
        <begin position="91"/>
        <end position="112"/>
    </location>
</feature>
<sequence>MKKIVIFLIINFFLWGTFLAIKNQAQAATSTFPDVTPEILKQNPNYLFTYIQGLYNFGLGIVGMLALVMIVFGAVQYAVMSAASPDKKRDALGRIYSALWGLLLLFGAYLILTTINPQLVTLQISGVTSTQPIATTTSRAICGDDYKDFQETLAKCKKINWTDYKGTKYFYYLFYGTGSASTSDSGPHFIPFSLTKGDFTILCYLFKQIDLPEKITDKTEKLYDDDFKICTN</sequence>